<reference evidence="1 2" key="1">
    <citation type="submission" date="2013-11" db="EMBL/GenBank/DDBJ databases">
        <title>Draft genome sequence and annotation of the entomopathogenic bacterium, Xenorhabdus cabanillasi strain JM26.</title>
        <authorList>
            <person name="Gualtieri M."/>
            <person name="Ogier J.C."/>
            <person name="Pages S."/>
            <person name="Givaudan A."/>
            <person name="Gaudriault S."/>
        </authorList>
    </citation>
    <scope>NUCLEOTIDE SEQUENCE [LARGE SCALE GENOMIC DNA]</scope>
    <source>
        <strain evidence="1 2">JM26</strain>
    </source>
</reference>
<proteinExistence type="predicted"/>
<dbReference type="AlphaFoldDB" id="W1IV00"/>
<accession>W1IV00</accession>
<name>W1IV00_9GAMM</name>
<gene>
    <name evidence="1" type="ORF">XCR1_1590012</name>
</gene>
<dbReference type="Proteomes" id="UP000019197">
    <property type="component" value="Unassembled WGS sequence"/>
</dbReference>
<sequence>MMQFGFSARGLQFFILDKQDDYEKTGFGQTILCLLPIML</sequence>
<evidence type="ECO:0000313" key="2">
    <source>
        <dbReference type="Proteomes" id="UP000019197"/>
    </source>
</evidence>
<organism evidence="1 2">
    <name type="scientific">Xenorhabdus cabanillasii JM26</name>
    <dbReference type="NCBI Taxonomy" id="1427517"/>
    <lineage>
        <taxon>Bacteria</taxon>
        <taxon>Pseudomonadati</taxon>
        <taxon>Pseudomonadota</taxon>
        <taxon>Gammaproteobacteria</taxon>
        <taxon>Enterobacterales</taxon>
        <taxon>Morganellaceae</taxon>
        <taxon>Xenorhabdus</taxon>
    </lineage>
</organism>
<evidence type="ECO:0000313" key="1">
    <source>
        <dbReference type="EMBL" id="CDL81421.1"/>
    </source>
</evidence>
<dbReference type="EMBL" id="CBXE010000067">
    <property type="protein sequence ID" value="CDL81421.1"/>
    <property type="molecule type" value="Genomic_DNA"/>
</dbReference>
<comment type="caution">
    <text evidence="1">The sequence shown here is derived from an EMBL/GenBank/DDBJ whole genome shotgun (WGS) entry which is preliminary data.</text>
</comment>
<protein>
    <submittedName>
        <fullName evidence="1">Uncharacterized protein</fullName>
    </submittedName>
</protein>